<feature type="compositionally biased region" description="Basic and acidic residues" evidence="1">
    <location>
        <begin position="422"/>
        <end position="443"/>
    </location>
</feature>
<feature type="compositionally biased region" description="Polar residues" evidence="1">
    <location>
        <begin position="914"/>
        <end position="925"/>
    </location>
</feature>
<gene>
    <name evidence="4" type="primary">LOC118263569</name>
</gene>
<dbReference type="InterPro" id="IPR031446">
    <property type="entry name" value="PCM1_C"/>
</dbReference>
<evidence type="ECO:0000256" key="1">
    <source>
        <dbReference type="SAM" id="MobiDB-lite"/>
    </source>
</evidence>
<feature type="region of interest" description="Disordered" evidence="1">
    <location>
        <begin position="422"/>
        <end position="463"/>
    </location>
</feature>
<feature type="region of interest" description="Disordered" evidence="1">
    <location>
        <begin position="1"/>
        <end position="21"/>
    </location>
</feature>
<feature type="region of interest" description="Disordered" evidence="1">
    <location>
        <begin position="286"/>
        <end position="305"/>
    </location>
</feature>
<evidence type="ECO:0000313" key="3">
    <source>
        <dbReference type="Proteomes" id="UP000829999"/>
    </source>
</evidence>
<dbReference type="PANTHER" id="PTHR14164:SF12">
    <property type="entry name" value="PERICENTRIOLAR MATERIAL 1 PROTEIN"/>
    <property type="match status" value="1"/>
</dbReference>
<dbReference type="RefSeq" id="XP_035431533.1">
    <property type="nucleotide sequence ID" value="XM_035575640.2"/>
</dbReference>
<feature type="compositionally biased region" description="Basic and acidic residues" evidence="1">
    <location>
        <begin position="346"/>
        <end position="360"/>
    </location>
</feature>
<feature type="compositionally biased region" description="Polar residues" evidence="1">
    <location>
        <begin position="56"/>
        <end position="72"/>
    </location>
</feature>
<feature type="compositionally biased region" description="Low complexity" evidence="1">
    <location>
        <begin position="862"/>
        <end position="875"/>
    </location>
</feature>
<feature type="region of interest" description="Disordered" evidence="1">
    <location>
        <begin position="620"/>
        <end position="663"/>
    </location>
</feature>
<feature type="compositionally biased region" description="Low complexity" evidence="1">
    <location>
        <begin position="199"/>
        <end position="210"/>
    </location>
</feature>
<feature type="compositionally biased region" description="Low complexity" evidence="1">
    <location>
        <begin position="1084"/>
        <end position="1102"/>
    </location>
</feature>
<feature type="region of interest" description="Disordered" evidence="1">
    <location>
        <begin position="505"/>
        <end position="538"/>
    </location>
</feature>
<name>A0A9R0CWF9_SPOFR</name>
<feature type="region of interest" description="Disordered" evidence="1">
    <location>
        <begin position="56"/>
        <end position="79"/>
    </location>
</feature>
<feature type="compositionally biased region" description="Basic residues" evidence="1">
    <location>
        <begin position="844"/>
        <end position="853"/>
    </location>
</feature>
<dbReference type="InterPro" id="IPR024138">
    <property type="entry name" value="Pericentriolar_Pcm1"/>
</dbReference>
<accession>A0A9R0CWF9</accession>
<feature type="compositionally biased region" description="Polar residues" evidence="1">
    <location>
        <begin position="763"/>
        <end position="780"/>
    </location>
</feature>
<feature type="compositionally biased region" description="Low complexity" evidence="1">
    <location>
        <begin position="624"/>
        <end position="645"/>
    </location>
</feature>
<dbReference type="GeneID" id="118263569"/>
<feature type="compositionally biased region" description="Polar residues" evidence="1">
    <location>
        <begin position="12"/>
        <end position="21"/>
    </location>
</feature>
<feature type="compositionally biased region" description="Low complexity" evidence="1">
    <location>
        <begin position="173"/>
        <end position="192"/>
    </location>
</feature>
<organism evidence="3 4">
    <name type="scientific">Spodoptera frugiperda</name>
    <name type="common">Fall armyworm</name>
    <dbReference type="NCBI Taxonomy" id="7108"/>
    <lineage>
        <taxon>Eukaryota</taxon>
        <taxon>Metazoa</taxon>
        <taxon>Ecdysozoa</taxon>
        <taxon>Arthropoda</taxon>
        <taxon>Hexapoda</taxon>
        <taxon>Insecta</taxon>
        <taxon>Pterygota</taxon>
        <taxon>Neoptera</taxon>
        <taxon>Endopterygota</taxon>
        <taxon>Lepidoptera</taxon>
        <taxon>Glossata</taxon>
        <taxon>Ditrysia</taxon>
        <taxon>Noctuoidea</taxon>
        <taxon>Noctuidae</taxon>
        <taxon>Amphipyrinae</taxon>
        <taxon>Spodoptera</taxon>
    </lineage>
</organism>
<feature type="compositionally biased region" description="Basic and acidic residues" evidence="1">
    <location>
        <begin position="781"/>
        <end position="792"/>
    </location>
</feature>
<feature type="region of interest" description="Disordered" evidence="1">
    <location>
        <begin position="1042"/>
        <end position="1108"/>
    </location>
</feature>
<proteinExistence type="predicted"/>
<dbReference type="GO" id="GO:0034451">
    <property type="term" value="C:centriolar satellite"/>
    <property type="evidence" value="ECO:0007669"/>
    <property type="project" value="TreeGrafter"/>
</dbReference>
<feature type="region of interest" description="Disordered" evidence="1">
    <location>
        <begin position="346"/>
        <end position="382"/>
    </location>
</feature>
<keyword evidence="3" id="KW-1185">Reference proteome</keyword>
<evidence type="ECO:0000313" key="4">
    <source>
        <dbReference type="RefSeq" id="XP_035431533.1"/>
    </source>
</evidence>
<dbReference type="GO" id="GO:0034454">
    <property type="term" value="P:microtubule anchoring at centrosome"/>
    <property type="evidence" value="ECO:0007669"/>
    <property type="project" value="InterPro"/>
</dbReference>
<dbReference type="GO" id="GO:1905515">
    <property type="term" value="P:non-motile cilium assembly"/>
    <property type="evidence" value="ECO:0007669"/>
    <property type="project" value="TreeGrafter"/>
</dbReference>
<feature type="domain" description="Pericentriolar material 1 protein C-terminal" evidence="2">
    <location>
        <begin position="1254"/>
        <end position="1322"/>
    </location>
</feature>
<dbReference type="GO" id="GO:0036064">
    <property type="term" value="C:ciliary basal body"/>
    <property type="evidence" value="ECO:0007669"/>
    <property type="project" value="TreeGrafter"/>
</dbReference>
<feature type="compositionally biased region" description="Polar residues" evidence="1">
    <location>
        <begin position="715"/>
        <end position="724"/>
    </location>
</feature>
<protein>
    <submittedName>
        <fullName evidence="4">Pericentriolar material 1 protein isoform X4</fullName>
    </submittedName>
</protein>
<dbReference type="PANTHER" id="PTHR14164">
    <property type="entry name" value="PERICENTRIOLAR MATERIAL 1-RELATED"/>
    <property type="match status" value="1"/>
</dbReference>
<sequence>MAPGNNERHPSHTGTIPKTKVRNNCNVPQEAVTPTRRDMTTNLVTTSLDWVPVSEYNSRSNYSQSRKPTNNTSDHELTDLDNSVSFESGFGRFVPVRPQPRALPLNVQNRENISSEQHDDGAGSSLSGHTLHPYVHQMQNGLIPHSNHASAAVMIVNPTTPNAVTGNVSQPFNAPNQNRNNLTRNLNPSRNNFDGSHASNNNTTPPISNSRTGTKTVNLINNMYEQGQGGFNNLNENSHVHRESARALGEAIAAACPDAAAVERRLGQIREYIRVTSSLVDTMRNSEEEDAVTRPVSAQSNGSTYSDNELWQNEIKNKMEMSQMRLAALKQQQRRLLKYQEEAKHQLEEMNRDRERERQAQEVQPSTSHDNFGGAQNQSLSGNYHHANRMYAANQQIGVATTLPHSSEALHLQQNMAASVDTDHGHSVHSAHSQEDRFSHRDTNVTGSEEAAGVGRDSEAEDDEVLLNERSRILQLKLRELQMKKQHMESLVQEFQKLQMATHLGSGRNNYSSSGEDSGDEELPRKCNKPTSNNKNEDPFKLLEIKAIKTALQKTKDLMRTVENYEAEHLSTAHDDSFRELSTHSNIHDNKSEGGGSMGGWSNEGSMCRVRNSLPQRHKFTNEQHSQQHSQQLHAQQQHAQPQHHAQQHHAQQHHTQQQQSHEENIATLQELAQELRMETEKIMGERARIKDMISNKEVSRKQKKVNEEVRAGPSGQSVASSQPGPAERRQMQLRALLADKQRELEALLNKEKVLCSAPEPQNMKQESRSASVVNQSYNSEQDRISEPESRSEQILLDSQDSRETENFRGGGDSAMGGRSAAALPPHMGSAYGSDTDSASRNKSNQRNRVRRRQPQERQTDDSSSITQSNNTNQNIRHEPRAESSNVNMVPPISQNAGENPGHMPYPHIPPPGWNTSNKSNQDMRNQFTQNSHSQTMERLMGTPQLSFPPSMPFNMMMPYSMVGGCSCGCGFWGAWCWQQLVMQQRELHQLREQLNHMEERWRAETASHTLNNQVPPGNRANNYWDNFRSYSRQNLLSANNKANADGHLGVGPAHNPHPLVERSHNTLHRTPSATPPCITPKRNTNAASSSHNAAQSSQANNDDVPNRHTRRNVAYERSLSFSSAPDVLNVNQNPDAETPTACLSRNIEENNVSSSCNININRQDAPSNSFRNLNITNPIPEIIQAHANNLNTSANSKKKSSSKLPAKNSTNRRNYTLDYSQMSNINIASTSEMPNPNLASTSREVQDKATSKLFDLLRENVYSEVTALIDVNESHPDFLIQLFRELQLISSDTLRQKVLQSIRGVLSQYSSIIESQSNESAHDENRQETVSTTSGEAAAYNDCNALPIQNMAGNSLQLDNKIVRFLLMKSDETCTSEFLETLVSLILSNTADGRYTQQAKRRLLELLSKYEGMRVCDVSGDIIENLPVFIPSSNESEPTQLTNELSESAILQDVAGSLNLFSSSDSQLHQLNACPYDLWPGHVHMDIENSDMNDNSPRSSQEGKVDLINCSEMHNGDLAEADQTRCDELEDGAVNGHDEAGANAEALPDVVDTEEVTPTEAEAEWLGLDRVPTRLHMEESSEKQKGEVITLVQMEQKPKLSHFGFYIV</sequence>
<reference evidence="4" key="1">
    <citation type="submission" date="2025-08" db="UniProtKB">
        <authorList>
            <consortium name="RefSeq"/>
        </authorList>
    </citation>
    <scope>IDENTIFICATION</scope>
    <source>
        <tissue evidence="4">Whole larval tissue</tissue>
    </source>
</reference>
<evidence type="ECO:0000259" key="2">
    <source>
        <dbReference type="Pfam" id="PF15717"/>
    </source>
</evidence>
<feature type="region of interest" description="Disordered" evidence="1">
    <location>
        <begin position="758"/>
        <end position="925"/>
    </location>
</feature>
<feature type="compositionally biased region" description="Polar residues" evidence="1">
    <location>
        <begin position="296"/>
        <end position="305"/>
    </location>
</feature>
<dbReference type="Proteomes" id="UP000829999">
    <property type="component" value="Chromosome 27"/>
</dbReference>
<feature type="compositionally biased region" description="Basic and acidic residues" evidence="1">
    <location>
        <begin position="694"/>
        <end position="711"/>
    </location>
</feature>
<feature type="compositionally biased region" description="Polar residues" evidence="1">
    <location>
        <begin position="883"/>
        <end position="898"/>
    </location>
</feature>
<dbReference type="GO" id="GO:0071539">
    <property type="term" value="P:protein localization to centrosome"/>
    <property type="evidence" value="ECO:0007669"/>
    <property type="project" value="InterPro"/>
</dbReference>
<dbReference type="Pfam" id="PF15717">
    <property type="entry name" value="PCM1_C"/>
    <property type="match status" value="1"/>
</dbReference>
<feature type="region of interest" description="Disordered" evidence="1">
    <location>
        <begin position="1193"/>
        <end position="1218"/>
    </location>
</feature>
<feature type="region of interest" description="Disordered" evidence="1">
    <location>
        <begin position="585"/>
        <end position="608"/>
    </location>
</feature>
<feature type="compositionally biased region" description="Basic and acidic residues" evidence="1">
    <location>
        <begin position="1"/>
        <end position="10"/>
    </location>
</feature>
<feature type="region of interest" description="Disordered" evidence="1">
    <location>
        <begin position="170"/>
        <end position="214"/>
    </location>
</feature>
<feature type="compositionally biased region" description="Polar residues" evidence="1">
    <location>
        <begin position="361"/>
        <end position="382"/>
    </location>
</feature>
<feature type="region of interest" description="Disordered" evidence="1">
    <location>
        <begin position="694"/>
        <end position="729"/>
    </location>
</feature>